<dbReference type="SUPFAM" id="SSF55277">
    <property type="entry name" value="GYF domain"/>
    <property type="match status" value="1"/>
</dbReference>
<evidence type="ECO:0000313" key="4">
    <source>
        <dbReference type="Proteomes" id="UP000078348"/>
    </source>
</evidence>
<evidence type="ECO:0008006" key="5">
    <source>
        <dbReference type="Google" id="ProtNLM"/>
    </source>
</evidence>
<dbReference type="Gene3D" id="3.30.1490.40">
    <property type="match status" value="1"/>
</dbReference>
<name>A0A196SDN1_BLAHN</name>
<keyword evidence="4" id="KW-1185">Reference proteome</keyword>
<feature type="region of interest" description="Disordered" evidence="2">
    <location>
        <begin position="1"/>
        <end position="38"/>
    </location>
</feature>
<reference evidence="3 4" key="1">
    <citation type="submission" date="2016-05" db="EMBL/GenBank/DDBJ databases">
        <title>Nuclear genome of Blastocystis sp. subtype 1 NandII.</title>
        <authorList>
            <person name="Gentekaki E."/>
            <person name="Curtis B."/>
            <person name="Stairs C."/>
            <person name="Eme L."/>
            <person name="Herman E."/>
            <person name="Klimes V."/>
            <person name="Arias M.C."/>
            <person name="Elias M."/>
            <person name="Hilliou F."/>
            <person name="Klute M."/>
            <person name="Malik S.-B."/>
            <person name="Pightling A."/>
            <person name="Rachubinski R."/>
            <person name="Salas D."/>
            <person name="Schlacht A."/>
            <person name="Suga H."/>
            <person name="Archibald J."/>
            <person name="Ball S.G."/>
            <person name="Clark G."/>
            <person name="Dacks J."/>
            <person name="Van Der Giezen M."/>
            <person name="Tsaousis A."/>
            <person name="Roger A."/>
        </authorList>
    </citation>
    <scope>NUCLEOTIDE SEQUENCE [LARGE SCALE GENOMIC DNA]</scope>
    <source>
        <strain evidence="4">ATCC 50177 / NandII</strain>
    </source>
</reference>
<evidence type="ECO:0000256" key="2">
    <source>
        <dbReference type="SAM" id="MobiDB-lite"/>
    </source>
</evidence>
<organism evidence="3 4">
    <name type="scientific">Blastocystis sp. subtype 1 (strain ATCC 50177 / NandII)</name>
    <dbReference type="NCBI Taxonomy" id="478820"/>
    <lineage>
        <taxon>Eukaryota</taxon>
        <taxon>Sar</taxon>
        <taxon>Stramenopiles</taxon>
        <taxon>Bigyra</taxon>
        <taxon>Opalozoa</taxon>
        <taxon>Opalinata</taxon>
        <taxon>Blastocystidae</taxon>
        <taxon>Blastocystis</taxon>
    </lineage>
</organism>
<dbReference type="EMBL" id="LXWW01000174">
    <property type="protein sequence ID" value="OAO15113.1"/>
    <property type="molecule type" value="Genomic_DNA"/>
</dbReference>
<feature type="coiled-coil region" evidence="1">
    <location>
        <begin position="250"/>
        <end position="282"/>
    </location>
</feature>
<sequence>MSEKRSSYKSVSYGRKKNEKQNYKGKNNSNWRQRDYKAPSSSPFVAEKVVERPAIRYTFEELLECYQPTEIDERLQGFDHINEAPIRPWCLQPLPEEEINKAWSRCIQTHPRREHPRFEKKKMETLEEVKEEDELSEEIRKDKTPEELEKEEEEILLRENAREEKRKLKEAKMEVIPEEVIPKEEDVKEEDVKEEDVKEEDVKEEEEKKEDEVKEEEKKPMTREEQKEWIEAQMLAFINSDSGKALFQSLGDEKKRIDERQRRRAELQTRKEQQVLAEARQRRLHKSNAPFAQKEEFSPELATFVAERPAVSARSAFFFKGADEGFVLRDVAGIKGFSLFQLEAEKLLAAADARPDAPEEKWFFRDSRGVEHGPFAAHVMRAFYDSRFVTRRTSVRVEGGAWRTVQQ</sequence>
<feature type="region of interest" description="Disordered" evidence="2">
    <location>
        <begin position="113"/>
        <end position="225"/>
    </location>
</feature>
<dbReference type="Proteomes" id="UP000078348">
    <property type="component" value="Unassembled WGS sequence"/>
</dbReference>
<accession>A0A196SDN1</accession>
<evidence type="ECO:0000256" key="1">
    <source>
        <dbReference type="SAM" id="Coils"/>
    </source>
</evidence>
<dbReference type="AlphaFoldDB" id="A0A196SDN1"/>
<feature type="compositionally biased region" description="Basic and acidic residues" evidence="2">
    <location>
        <begin position="210"/>
        <end position="225"/>
    </location>
</feature>
<comment type="caution">
    <text evidence="3">The sequence shown here is derived from an EMBL/GenBank/DDBJ whole genome shotgun (WGS) entry which is preliminary data.</text>
</comment>
<feature type="compositionally biased region" description="Acidic residues" evidence="2">
    <location>
        <begin position="187"/>
        <end position="209"/>
    </location>
</feature>
<protein>
    <recommendedName>
        <fullName evidence="5">GYF domain-containing protein</fullName>
    </recommendedName>
</protein>
<dbReference type="InterPro" id="IPR035445">
    <property type="entry name" value="GYF-like_dom_sf"/>
</dbReference>
<feature type="compositionally biased region" description="Basic and acidic residues" evidence="2">
    <location>
        <begin position="137"/>
        <end position="147"/>
    </location>
</feature>
<keyword evidence="1" id="KW-0175">Coiled coil</keyword>
<proteinExistence type="predicted"/>
<evidence type="ECO:0000313" key="3">
    <source>
        <dbReference type="EMBL" id="OAO15113.1"/>
    </source>
</evidence>
<feature type="compositionally biased region" description="Basic and acidic residues" evidence="2">
    <location>
        <begin position="155"/>
        <end position="186"/>
    </location>
</feature>
<gene>
    <name evidence="3" type="ORF">AV274_3203</name>
</gene>